<dbReference type="AlphaFoldDB" id="A0A8D8WPV8"/>
<reference evidence="3" key="1">
    <citation type="submission" date="2021-05" db="EMBL/GenBank/DDBJ databases">
        <authorList>
            <person name="Alioto T."/>
            <person name="Alioto T."/>
            <person name="Gomez Garrido J."/>
        </authorList>
    </citation>
    <scope>NUCLEOTIDE SEQUENCE</scope>
</reference>
<proteinExistence type="predicted"/>
<feature type="signal peptide" evidence="2">
    <location>
        <begin position="1"/>
        <end position="22"/>
    </location>
</feature>
<keyword evidence="1" id="KW-0812">Transmembrane</keyword>
<evidence type="ECO:0000256" key="2">
    <source>
        <dbReference type="SAM" id="SignalP"/>
    </source>
</evidence>
<keyword evidence="1" id="KW-0472">Membrane</keyword>
<accession>A0A8D8WPV8</accession>
<protein>
    <submittedName>
        <fullName evidence="3">Uncharacterized protein</fullName>
    </submittedName>
</protein>
<dbReference type="EMBL" id="HBUF01218226">
    <property type="protein sequence ID" value="CAG6668158.1"/>
    <property type="molecule type" value="Transcribed_RNA"/>
</dbReference>
<name>A0A8D8WPV8_9HEMI</name>
<evidence type="ECO:0000313" key="3">
    <source>
        <dbReference type="EMBL" id="CAG6668158.1"/>
    </source>
</evidence>
<keyword evidence="1" id="KW-1133">Transmembrane helix</keyword>
<feature type="transmembrane region" description="Helical" evidence="1">
    <location>
        <begin position="156"/>
        <end position="177"/>
    </location>
</feature>
<feature type="chain" id="PRO_5034895809" evidence="2">
    <location>
        <begin position="23"/>
        <end position="218"/>
    </location>
</feature>
<keyword evidence="2" id="KW-0732">Signal</keyword>
<organism evidence="3">
    <name type="scientific">Cacopsylla melanoneura</name>
    <dbReference type="NCBI Taxonomy" id="428564"/>
    <lineage>
        <taxon>Eukaryota</taxon>
        <taxon>Metazoa</taxon>
        <taxon>Ecdysozoa</taxon>
        <taxon>Arthropoda</taxon>
        <taxon>Hexapoda</taxon>
        <taxon>Insecta</taxon>
        <taxon>Pterygota</taxon>
        <taxon>Neoptera</taxon>
        <taxon>Paraneoptera</taxon>
        <taxon>Hemiptera</taxon>
        <taxon>Sternorrhyncha</taxon>
        <taxon>Psylloidea</taxon>
        <taxon>Psyllidae</taxon>
        <taxon>Psyllinae</taxon>
        <taxon>Cacopsylla</taxon>
    </lineage>
</organism>
<feature type="transmembrane region" description="Helical" evidence="1">
    <location>
        <begin position="189"/>
        <end position="209"/>
    </location>
</feature>
<evidence type="ECO:0000256" key="1">
    <source>
        <dbReference type="SAM" id="Phobius"/>
    </source>
</evidence>
<sequence length="218" mass="26630">MQSQSNWILLVLCYFQSKGTFGARTFSPWELKDVWFKMEQKNKEKFNFDSIVREQLEKERQELAYDENGEVKLIRHTYTTHKSTTFYGPYYMYKGKVYKRKSYTKEPTVRSNVYVTRKSFSRRNITPALTKKYFPQYKPWSSTSYMNKSTFYGPYYMYKGNLSMVYGPYYIFTYIYHPHLAHIPMSLNYLFVLLLITIYVFKYLIWRYLQRLQSKTHR</sequence>